<evidence type="ECO:0000313" key="2">
    <source>
        <dbReference type="EMBL" id="JAB89645.1"/>
    </source>
</evidence>
<feature type="non-terminal residue" evidence="2">
    <location>
        <position position="211"/>
    </location>
</feature>
<dbReference type="EMBL" id="GAMC01016910">
    <property type="protein sequence ID" value="JAB89645.1"/>
    <property type="molecule type" value="mRNA"/>
</dbReference>
<reference evidence="2" key="2">
    <citation type="journal article" date="2014" name="BMC Genomics">
        <title>A genomic perspective to assessing quality of mass-reared SIT flies used in Mediterranean fruit fly (Ceratitis capitata) eradication in California.</title>
        <authorList>
            <person name="Calla B."/>
            <person name="Hall B."/>
            <person name="Hou S."/>
            <person name="Geib S.M."/>
        </authorList>
    </citation>
    <scope>NUCLEOTIDE SEQUENCE</scope>
</reference>
<accession>W8ALM7</accession>
<proteinExistence type="evidence at transcript level"/>
<feature type="region of interest" description="Disordered" evidence="1">
    <location>
        <begin position="90"/>
        <end position="114"/>
    </location>
</feature>
<feature type="region of interest" description="Disordered" evidence="1">
    <location>
        <begin position="1"/>
        <end position="27"/>
    </location>
</feature>
<protein>
    <submittedName>
        <fullName evidence="2">Uncharacterized protein</fullName>
    </submittedName>
</protein>
<sequence>ATATATATSKANVTSHDNGTSEGFSGSGATSAASSINSIKGSSSGGVAYTTTTPSLPKQCAIVNDFYTIQRTSISRKASAFSTLTTSSASSSAHTSASCDSYNGSNRTRSKKKCRGRVRRRRRVCWYSAYAHKNSSSRSDRGSSNGVSESGCELSCIAGDVDVDVDADWRTKRYEHNIGARLRFVGDATSSRTKVSEICLREVQVVSICAL</sequence>
<feature type="non-terminal residue" evidence="2">
    <location>
        <position position="1"/>
    </location>
</feature>
<reference evidence="2" key="1">
    <citation type="submission" date="2013-07" db="EMBL/GenBank/DDBJ databases">
        <authorList>
            <person name="Geib S."/>
        </authorList>
    </citation>
    <scope>NUCLEOTIDE SEQUENCE</scope>
</reference>
<evidence type="ECO:0000256" key="1">
    <source>
        <dbReference type="SAM" id="MobiDB-lite"/>
    </source>
</evidence>
<dbReference type="AlphaFoldDB" id="W8ALM7"/>
<organism evidence="2">
    <name type="scientific">Ceratitis capitata</name>
    <name type="common">Mediterranean fruit fly</name>
    <name type="synonym">Tephritis capitata</name>
    <dbReference type="NCBI Taxonomy" id="7213"/>
    <lineage>
        <taxon>Eukaryota</taxon>
        <taxon>Metazoa</taxon>
        <taxon>Ecdysozoa</taxon>
        <taxon>Arthropoda</taxon>
        <taxon>Hexapoda</taxon>
        <taxon>Insecta</taxon>
        <taxon>Pterygota</taxon>
        <taxon>Neoptera</taxon>
        <taxon>Endopterygota</taxon>
        <taxon>Diptera</taxon>
        <taxon>Brachycera</taxon>
        <taxon>Muscomorpha</taxon>
        <taxon>Tephritoidea</taxon>
        <taxon>Tephritidae</taxon>
        <taxon>Ceratitis</taxon>
        <taxon>Ceratitis</taxon>
    </lineage>
</organism>
<feature type="compositionally biased region" description="Polar residues" evidence="1">
    <location>
        <begin position="9"/>
        <end position="18"/>
    </location>
</feature>
<name>W8ALM7_CERCA</name>